<reference evidence="1 2" key="1">
    <citation type="submission" date="2016-11" db="EMBL/GenBank/DDBJ databases">
        <title>Trade-off between light-utilization and light-protection in marine flavobacteria.</title>
        <authorList>
            <person name="Kumagai Y."/>
        </authorList>
    </citation>
    <scope>NUCLEOTIDE SEQUENCE [LARGE SCALE GENOMIC DNA]</scope>
    <source>
        <strain evidence="1 2">JCM 17109</strain>
    </source>
</reference>
<gene>
    <name evidence="1" type="ORF">BST86_13920</name>
</gene>
<dbReference type="EMBL" id="MQUC01000003">
    <property type="protein sequence ID" value="PRP68105.1"/>
    <property type="molecule type" value="Genomic_DNA"/>
</dbReference>
<protein>
    <submittedName>
        <fullName evidence="1">Uncharacterized protein</fullName>
    </submittedName>
</protein>
<dbReference type="AlphaFoldDB" id="A0A2S9WXB9"/>
<organism evidence="1 2">
    <name type="scientific">Nonlabens agnitus</name>
    <dbReference type="NCBI Taxonomy" id="870484"/>
    <lineage>
        <taxon>Bacteria</taxon>
        <taxon>Pseudomonadati</taxon>
        <taxon>Bacteroidota</taxon>
        <taxon>Flavobacteriia</taxon>
        <taxon>Flavobacteriales</taxon>
        <taxon>Flavobacteriaceae</taxon>
        <taxon>Nonlabens</taxon>
    </lineage>
</organism>
<dbReference type="Proteomes" id="UP000239532">
    <property type="component" value="Unassembled WGS sequence"/>
</dbReference>
<keyword evidence="2" id="KW-1185">Reference proteome</keyword>
<dbReference type="RefSeq" id="WP_105983784.1">
    <property type="nucleotide sequence ID" value="NZ_MQUC01000003.1"/>
</dbReference>
<accession>A0A2S9WXB9</accession>
<evidence type="ECO:0000313" key="2">
    <source>
        <dbReference type="Proteomes" id="UP000239532"/>
    </source>
</evidence>
<evidence type="ECO:0000313" key="1">
    <source>
        <dbReference type="EMBL" id="PRP68105.1"/>
    </source>
</evidence>
<proteinExistence type="predicted"/>
<name>A0A2S9WXB9_9FLAO</name>
<comment type="caution">
    <text evidence="1">The sequence shown here is derived from an EMBL/GenBank/DDBJ whole genome shotgun (WGS) entry which is preliminary data.</text>
</comment>
<sequence length="98" mass="10970">MLVKGSNKVQQITRSGSWTADNFLNPVFYNAGGTAVTVKLLDLKPNIPYVGFTNDNLILNDEYDIEFEDPANPDNLVLVYYQLVNVDFEAMQPKPSCP</sequence>